<reference evidence="6" key="1">
    <citation type="journal article" date="2023" name="PhytoFront">
        <title>Draft Genome Resources of Seven Strains of Tilletia horrida, Causal Agent of Kernel Smut of Rice.</title>
        <authorList>
            <person name="Khanal S."/>
            <person name="Antony Babu S."/>
            <person name="Zhou X.G."/>
        </authorList>
    </citation>
    <scope>NUCLEOTIDE SEQUENCE</scope>
    <source>
        <strain evidence="6">TX3</strain>
    </source>
</reference>
<dbReference type="Gene3D" id="3.90.226.10">
    <property type="entry name" value="2-enoyl-CoA Hydratase, Chain A, domain 1"/>
    <property type="match status" value="1"/>
</dbReference>
<dbReference type="CDD" id="cd06558">
    <property type="entry name" value="crotonase-like"/>
    <property type="match status" value="1"/>
</dbReference>
<dbReference type="FunFam" id="1.10.12.10:FF:000004">
    <property type="entry name" value="Delta3,5-delta2,4-dienoyl-CoA isomerase"/>
    <property type="match status" value="1"/>
</dbReference>
<evidence type="ECO:0000256" key="4">
    <source>
        <dbReference type="ARBA" id="ARBA00023098"/>
    </source>
</evidence>
<name>A0AAN6G5L7_9BASI</name>
<evidence type="ECO:0000256" key="1">
    <source>
        <dbReference type="ARBA" id="ARBA00005005"/>
    </source>
</evidence>
<keyword evidence="5" id="KW-0413">Isomerase</keyword>
<dbReference type="InterPro" id="IPR045002">
    <property type="entry name" value="Ech1-like"/>
</dbReference>
<evidence type="ECO:0000313" key="7">
    <source>
        <dbReference type="Proteomes" id="UP001176521"/>
    </source>
</evidence>
<dbReference type="Gene3D" id="1.10.12.10">
    <property type="entry name" value="Lyase 2-enoyl-coa Hydratase, Chain A, domain 2"/>
    <property type="match status" value="1"/>
</dbReference>
<evidence type="ECO:0000313" key="6">
    <source>
        <dbReference type="EMBL" id="KAK0521604.1"/>
    </source>
</evidence>
<dbReference type="SUPFAM" id="SSF52096">
    <property type="entry name" value="ClpP/crotonase"/>
    <property type="match status" value="1"/>
</dbReference>
<dbReference type="PANTHER" id="PTHR43149">
    <property type="entry name" value="ENOYL-COA HYDRATASE"/>
    <property type="match status" value="1"/>
</dbReference>
<dbReference type="InterPro" id="IPR001753">
    <property type="entry name" value="Enoyl-CoA_hydra/iso"/>
</dbReference>
<gene>
    <name evidence="6" type="ORF">OC842_006727</name>
</gene>
<dbReference type="Proteomes" id="UP001176521">
    <property type="component" value="Unassembled WGS sequence"/>
</dbReference>
<dbReference type="PANTHER" id="PTHR43149:SF1">
    <property type="entry name" value="DELTA(3,5)-DELTA(2,4)-DIENOYL-COA ISOMERASE, MITOCHONDRIAL"/>
    <property type="match status" value="1"/>
</dbReference>
<sequence>MTFPQPYKKLETKYHLVQFEAEGVLRISFNRPPVNAWSDAMWRELHVLFDTVSDDSDVAAVVLSGEGRCFTAGLDLKSNELFEVLANIEDTGRRAFAVHSHIKHFQAAISSIEKCAKPVIAAAHGIAYGLGIDLLSACDIRYVASCAKLSIREVDIGLAADIGTLQRFPKVIGNDSVARELAYTARIFDAQYAQSIGFVSKVTEAGQAAVVAAALATAKEIASKSPVAVQSSKAILIHARDHPVDDGLAFTAAWNAAMLQTEDIPIATQAVMAKQTPKFSKL</sequence>
<accession>A0AAN6G5L7</accession>
<dbReference type="GO" id="GO:0051750">
    <property type="term" value="F:delta(3,5)-delta(2,4)-dienoyl-CoA isomerase activity"/>
    <property type="evidence" value="ECO:0007669"/>
    <property type="project" value="TreeGrafter"/>
</dbReference>
<dbReference type="EMBL" id="JAPDMQ010000657">
    <property type="protein sequence ID" value="KAK0521604.1"/>
    <property type="molecule type" value="Genomic_DNA"/>
</dbReference>
<dbReference type="AlphaFoldDB" id="A0AAN6G5L7"/>
<evidence type="ECO:0000256" key="2">
    <source>
        <dbReference type="ARBA" id="ARBA00005254"/>
    </source>
</evidence>
<dbReference type="InterPro" id="IPR029045">
    <property type="entry name" value="ClpP/crotonase-like_dom_sf"/>
</dbReference>
<dbReference type="Pfam" id="PF00378">
    <property type="entry name" value="ECH_1"/>
    <property type="match status" value="1"/>
</dbReference>
<comment type="caution">
    <text evidence="6">The sequence shown here is derived from an EMBL/GenBank/DDBJ whole genome shotgun (WGS) entry which is preliminary data.</text>
</comment>
<proteinExistence type="inferred from homology"/>
<dbReference type="GO" id="GO:0006631">
    <property type="term" value="P:fatty acid metabolic process"/>
    <property type="evidence" value="ECO:0007669"/>
    <property type="project" value="UniProtKB-KW"/>
</dbReference>
<keyword evidence="3" id="KW-0276">Fatty acid metabolism</keyword>
<protein>
    <recommendedName>
        <fullName evidence="8">Enoyl-CoA hydratase</fullName>
    </recommendedName>
</protein>
<evidence type="ECO:0008006" key="8">
    <source>
        <dbReference type="Google" id="ProtNLM"/>
    </source>
</evidence>
<organism evidence="6 7">
    <name type="scientific">Tilletia horrida</name>
    <dbReference type="NCBI Taxonomy" id="155126"/>
    <lineage>
        <taxon>Eukaryota</taxon>
        <taxon>Fungi</taxon>
        <taxon>Dikarya</taxon>
        <taxon>Basidiomycota</taxon>
        <taxon>Ustilaginomycotina</taxon>
        <taxon>Exobasidiomycetes</taxon>
        <taxon>Tilletiales</taxon>
        <taxon>Tilletiaceae</taxon>
        <taxon>Tilletia</taxon>
    </lineage>
</organism>
<comment type="pathway">
    <text evidence="1">Lipid metabolism; fatty acid beta-oxidation.</text>
</comment>
<keyword evidence="4" id="KW-0443">Lipid metabolism</keyword>
<dbReference type="InterPro" id="IPR014748">
    <property type="entry name" value="Enoyl-CoA_hydra_C"/>
</dbReference>
<evidence type="ECO:0000256" key="5">
    <source>
        <dbReference type="ARBA" id="ARBA00023235"/>
    </source>
</evidence>
<comment type="similarity">
    <text evidence="2">Belongs to the enoyl-CoA hydratase/isomerase family.</text>
</comment>
<keyword evidence="7" id="KW-1185">Reference proteome</keyword>
<dbReference type="GO" id="GO:0005739">
    <property type="term" value="C:mitochondrion"/>
    <property type="evidence" value="ECO:0007669"/>
    <property type="project" value="TreeGrafter"/>
</dbReference>
<evidence type="ECO:0000256" key="3">
    <source>
        <dbReference type="ARBA" id="ARBA00022832"/>
    </source>
</evidence>